<comment type="caution">
    <text evidence="1">The sequence shown here is derived from an EMBL/GenBank/DDBJ whole genome shotgun (WGS) entry which is preliminary data.</text>
</comment>
<sequence>FYLLAGRALMGIVGGYPCSPCDHGAMEDTPWLRSWVVDDDDDDEKIFLFSKFNCFFLPTSFI</sequence>
<dbReference type="EMBL" id="LXQA010877836">
    <property type="protein sequence ID" value="MCI75230.1"/>
    <property type="molecule type" value="Genomic_DNA"/>
</dbReference>
<keyword evidence="2" id="KW-1185">Reference proteome</keyword>
<dbReference type="AlphaFoldDB" id="A0A392USB9"/>
<protein>
    <submittedName>
        <fullName evidence="1">Uncharacterized protein</fullName>
    </submittedName>
</protein>
<evidence type="ECO:0000313" key="1">
    <source>
        <dbReference type="EMBL" id="MCI75230.1"/>
    </source>
</evidence>
<accession>A0A392USB9</accession>
<dbReference type="Proteomes" id="UP000265520">
    <property type="component" value="Unassembled WGS sequence"/>
</dbReference>
<reference evidence="1 2" key="1">
    <citation type="journal article" date="2018" name="Front. Plant Sci.">
        <title>Red Clover (Trifolium pratense) and Zigzag Clover (T. medium) - A Picture of Genomic Similarities and Differences.</title>
        <authorList>
            <person name="Dluhosova J."/>
            <person name="Istvanek J."/>
            <person name="Nedelnik J."/>
            <person name="Repkova J."/>
        </authorList>
    </citation>
    <scope>NUCLEOTIDE SEQUENCE [LARGE SCALE GENOMIC DNA]</scope>
    <source>
        <strain evidence="2">cv. 10/8</strain>
        <tissue evidence="1">Leaf</tissue>
    </source>
</reference>
<organism evidence="1 2">
    <name type="scientific">Trifolium medium</name>
    <dbReference type="NCBI Taxonomy" id="97028"/>
    <lineage>
        <taxon>Eukaryota</taxon>
        <taxon>Viridiplantae</taxon>
        <taxon>Streptophyta</taxon>
        <taxon>Embryophyta</taxon>
        <taxon>Tracheophyta</taxon>
        <taxon>Spermatophyta</taxon>
        <taxon>Magnoliopsida</taxon>
        <taxon>eudicotyledons</taxon>
        <taxon>Gunneridae</taxon>
        <taxon>Pentapetalae</taxon>
        <taxon>rosids</taxon>
        <taxon>fabids</taxon>
        <taxon>Fabales</taxon>
        <taxon>Fabaceae</taxon>
        <taxon>Papilionoideae</taxon>
        <taxon>50 kb inversion clade</taxon>
        <taxon>NPAAA clade</taxon>
        <taxon>Hologalegina</taxon>
        <taxon>IRL clade</taxon>
        <taxon>Trifolieae</taxon>
        <taxon>Trifolium</taxon>
    </lineage>
</organism>
<name>A0A392USB9_9FABA</name>
<evidence type="ECO:0000313" key="2">
    <source>
        <dbReference type="Proteomes" id="UP000265520"/>
    </source>
</evidence>
<feature type="non-terminal residue" evidence="1">
    <location>
        <position position="1"/>
    </location>
</feature>
<proteinExistence type="predicted"/>